<evidence type="ECO:0000256" key="3">
    <source>
        <dbReference type="ARBA" id="ARBA00022763"/>
    </source>
</evidence>
<feature type="domain" description="Uracil-DNA glycosylase-like" evidence="8">
    <location>
        <begin position="43"/>
        <end position="76"/>
    </location>
</feature>
<gene>
    <name evidence="9" type="ORF">Nocox_03990</name>
</gene>
<dbReference type="InterPro" id="IPR005122">
    <property type="entry name" value="Uracil-DNA_glycosylase-like"/>
</dbReference>
<evidence type="ECO:0000256" key="2">
    <source>
        <dbReference type="ARBA" id="ARBA00022723"/>
    </source>
</evidence>
<keyword evidence="5" id="KW-0408">Iron</keyword>
<accession>A0ABX8TT66</accession>
<dbReference type="PANTHER" id="PTHR33693:SF9">
    <property type="entry name" value="TYPE-4 URACIL-DNA GLYCOSYLASE"/>
    <property type="match status" value="1"/>
</dbReference>
<dbReference type="Gene3D" id="3.40.470.10">
    <property type="entry name" value="Uracil-DNA glycosylase-like domain"/>
    <property type="match status" value="1"/>
</dbReference>
<keyword evidence="4" id="KW-0378">Hydrolase</keyword>
<dbReference type="Pfam" id="PF03167">
    <property type="entry name" value="UDG"/>
    <property type="match status" value="1"/>
</dbReference>
<evidence type="ECO:0000256" key="5">
    <source>
        <dbReference type="ARBA" id="ARBA00023004"/>
    </source>
</evidence>
<keyword evidence="7" id="KW-0234">DNA repair</keyword>
<evidence type="ECO:0000313" key="10">
    <source>
        <dbReference type="Proteomes" id="UP000824681"/>
    </source>
</evidence>
<keyword evidence="6" id="KW-0411">Iron-sulfur</keyword>
<dbReference type="Proteomes" id="UP000824681">
    <property type="component" value="Chromosome"/>
</dbReference>
<keyword evidence="1" id="KW-0004">4Fe-4S</keyword>
<evidence type="ECO:0000256" key="1">
    <source>
        <dbReference type="ARBA" id="ARBA00022485"/>
    </source>
</evidence>
<evidence type="ECO:0000256" key="6">
    <source>
        <dbReference type="ARBA" id="ARBA00023014"/>
    </source>
</evidence>
<evidence type="ECO:0000256" key="4">
    <source>
        <dbReference type="ARBA" id="ARBA00022801"/>
    </source>
</evidence>
<keyword evidence="2" id="KW-0479">Metal-binding</keyword>
<keyword evidence="3" id="KW-0227">DNA damage</keyword>
<name>A0ABX8TT66_9ACTN</name>
<keyword evidence="10" id="KW-1185">Reference proteome</keyword>
<protein>
    <submittedName>
        <fullName evidence="9">Uracil DNA glycosylase superfamily protein</fullName>
    </submittedName>
</protein>
<reference evidence="9 10" key="1">
    <citation type="journal article" date="2021" name="ACS Chem. Biol.">
        <title>Genomic-Led Discovery of a Novel Glycopeptide Antibiotic by Nonomuraea coxensis DSM 45129.</title>
        <authorList>
            <person name="Yushchuk O."/>
            <person name="Vior N.M."/>
            <person name="Andreo-Vidal A."/>
            <person name="Berini F."/>
            <person name="Ruckert C."/>
            <person name="Busche T."/>
            <person name="Binda E."/>
            <person name="Kalinowski J."/>
            <person name="Truman A.W."/>
            <person name="Marinelli F."/>
        </authorList>
    </citation>
    <scope>NUCLEOTIDE SEQUENCE [LARGE SCALE GENOMIC DNA]</scope>
    <source>
        <strain evidence="9 10">DSM 45129</strain>
    </source>
</reference>
<evidence type="ECO:0000259" key="8">
    <source>
        <dbReference type="Pfam" id="PF03167"/>
    </source>
</evidence>
<dbReference type="InterPro" id="IPR036895">
    <property type="entry name" value="Uracil-DNA_glycosylase-like_sf"/>
</dbReference>
<dbReference type="SUPFAM" id="SSF52141">
    <property type="entry name" value="Uracil-DNA glycosylase-like"/>
    <property type="match status" value="1"/>
</dbReference>
<dbReference type="InterPro" id="IPR051536">
    <property type="entry name" value="UDG_Type-4/5"/>
</dbReference>
<sequence>MLKDGNNGAADFLPERHDLVSLRDAAARCEGCGLYRDATQTVFGEGKGKAAFMLVGEQPGDQEDRQGHPFVGPAGRGWRPSWRPWSRAWSWCSARRRRARCSGPRSG</sequence>
<evidence type="ECO:0000313" key="9">
    <source>
        <dbReference type="EMBL" id="QYC38426.1"/>
    </source>
</evidence>
<proteinExistence type="predicted"/>
<evidence type="ECO:0000256" key="7">
    <source>
        <dbReference type="ARBA" id="ARBA00023204"/>
    </source>
</evidence>
<dbReference type="EMBL" id="CP068985">
    <property type="protein sequence ID" value="QYC38426.1"/>
    <property type="molecule type" value="Genomic_DNA"/>
</dbReference>
<organism evidence="9 10">
    <name type="scientific">Nonomuraea coxensis DSM 45129</name>
    <dbReference type="NCBI Taxonomy" id="1122611"/>
    <lineage>
        <taxon>Bacteria</taxon>
        <taxon>Bacillati</taxon>
        <taxon>Actinomycetota</taxon>
        <taxon>Actinomycetes</taxon>
        <taxon>Streptosporangiales</taxon>
        <taxon>Streptosporangiaceae</taxon>
        <taxon>Nonomuraea</taxon>
    </lineage>
</organism>
<dbReference type="PANTHER" id="PTHR33693">
    <property type="entry name" value="TYPE-5 URACIL-DNA GLYCOSYLASE"/>
    <property type="match status" value="1"/>
</dbReference>